<feature type="domain" description="Protein kinase" evidence="10">
    <location>
        <begin position="9"/>
        <end position="282"/>
    </location>
</feature>
<dbReference type="PROSITE" id="PS00108">
    <property type="entry name" value="PROTEIN_KINASE_ST"/>
    <property type="match status" value="1"/>
</dbReference>
<keyword evidence="4 7" id="KW-0547">Nucleotide-binding</keyword>
<dbReference type="PANTHER" id="PTHR43289:SF6">
    <property type="entry name" value="SERINE_THREONINE-PROTEIN KINASE NEKL-3"/>
    <property type="match status" value="1"/>
</dbReference>
<dbReference type="Pfam" id="PF00069">
    <property type="entry name" value="Pkinase"/>
    <property type="match status" value="1"/>
</dbReference>
<evidence type="ECO:0000256" key="8">
    <source>
        <dbReference type="SAM" id="MobiDB-lite"/>
    </source>
</evidence>
<dbReference type="PANTHER" id="PTHR43289">
    <property type="entry name" value="MITOGEN-ACTIVATED PROTEIN KINASE KINASE KINASE 20-RELATED"/>
    <property type="match status" value="1"/>
</dbReference>
<evidence type="ECO:0000256" key="5">
    <source>
        <dbReference type="ARBA" id="ARBA00022777"/>
    </source>
</evidence>
<dbReference type="SMART" id="SM00220">
    <property type="entry name" value="S_TKc"/>
    <property type="match status" value="1"/>
</dbReference>
<geneLocation type="plasmid" evidence="11">
    <name>unnamed1</name>
</geneLocation>
<evidence type="ECO:0000256" key="2">
    <source>
        <dbReference type="ARBA" id="ARBA00022527"/>
    </source>
</evidence>
<keyword evidence="5 11" id="KW-0418">Kinase</keyword>
<proteinExistence type="predicted"/>
<feature type="transmembrane region" description="Helical" evidence="9">
    <location>
        <begin position="357"/>
        <end position="376"/>
    </location>
</feature>
<keyword evidence="3" id="KW-0808">Transferase</keyword>
<protein>
    <recommendedName>
        <fullName evidence="1">non-specific serine/threonine protein kinase</fullName>
        <ecNumber evidence="1">2.7.11.1</ecNumber>
    </recommendedName>
</protein>
<feature type="transmembrane region" description="Helical" evidence="9">
    <location>
        <begin position="388"/>
        <end position="411"/>
    </location>
</feature>
<evidence type="ECO:0000313" key="11">
    <source>
        <dbReference type="EMBL" id="WUU58516.1"/>
    </source>
</evidence>
<dbReference type="SUPFAM" id="SSF56112">
    <property type="entry name" value="Protein kinase-like (PK-like)"/>
    <property type="match status" value="1"/>
</dbReference>
<organism evidence="11">
    <name type="scientific">Streptomyces althioticus</name>
    <dbReference type="NCBI Taxonomy" id="83380"/>
    <lineage>
        <taxon>Bacteria</taxon>
        <taxon>Bacillati</taxon>
        <taxon>Actinomycetota</taxon>
        <taxon>Actinomycetes</taxon>
        <taxon>Kitasatosporales</taxon>
        <taxon>Streptomycetaceae</taxon>
        <taxon>Streptomyces</taxon>
        <taxon>Streptomyces althioticus group</taxon>
    </lineage>
</organism>
<dbReference type="RefSeq" id="WP_266477741.1">
    <property type="nucleotide sequence ID" value="NZ_CP109208.1"/>
</dbReference>
<evidence type="ECO:0000256" key="3">
    <source>
        <dbReference type="ARBA" id="ARBA00022679"/>
    </source>
</evidence>
<dbReference type="PROSITE" id="PS00107">
    <property type="entry name" value="PROTEIN_KINASE_ATP"/>
    <property type="match status" value="1"/>
</dbReference>
<dbReference type="SUPFAM" id="SSF103473">
    <property type="entry name" value="MFS general substrate transporter"/>
    <property type="match status" value="1"/>
</dbReference>
<name>A0ABZ1YJJ0_9ACTN</name>
<reference evidence="11" key="1">
    <citation type="submission" date="2022-10" db="EMBL/GenBank/DDBJ databases">
        <title>The complete genomes of actinobacterial strains from the NBC collection.</title>
        <authorList>
            <person name="Joergensen T.S."/>
            <person name="Alvarez Arevalo M."/>
            <person name="Sterndorff E.B."/>
            <person name="Faurdal D."/>
            <person name="Vuksanovic O."/>
            <person name="Mourched A.-S."/>
            <person name="Charusanti P."/>
            <person name="Shaw S."/>
            <person name="Blin K."/>
            <person name="Weber T."/>
        </authorList>
    </citation>
    <scope>NUCLEOTIDE SEQUENCE [LARGE SCALE GENOMIC DNA]</scope>
    <source>
        <strain evidence="11">NBC 01686</strain>
        <plasmid evidence="11">unnamed1</plasmid>
    </source>
</reference>
<evidence type="ECO:0000256" key="4">
    <source>
        <dbReference type="ARBA" id="ARBA00022741"/>
    </source>
</evidence>
<feature type="transmembrane region" description="Helical" evidence="9">
    <location>
        <begin position="450"/>
        <end position="473"/>
    </location>
</feature>
<keyword evidence="11" id="KW-0614">Plasmid</keyword>
<keyword evidence="9" id="KW-1133">Transmembrane helix</keyword>
<accession>A0ABZ1YJJ0</accession>
<dbReference type="InterPro" id="IPR000719">
    <property type="entry name" value="Prot_kinase_dom"/>
</dbReference>
<dbReference type="PROSITE" id="PS50011">
    <property type="entry name" value="PROTEIN_KINASE_DOM"/>
    <property type="match status" value="1"/>
</dbReference>
<keyword evidence="9" id="KW-0472">Membrane</keyword>
<dbReference type="InterPro" id="IPR008271">
    <property type="entry name" value="Ser/Thr_kinase_AS"/>
</dbReference>
<dbReference type="EC" id="2.7.11.1" evidence="1"/>
<dbReference type="CDD" id="cd14014">
    <property type="entry name" value="STKc_PknB_like"/>
    <property type="match status" value="1"/>
</dbReference>
<dbReference type="InterPro" id="IPR011009">
    <property type="entry name" value="Kinase-like_dom_sf"/>
</dbReference>
<dbReference type="EMBL" id="CP109208">
    <property type="protein sequence ID" value="WUU58516.1"/>
    <property type="molecule type" value="Genomic_DNA"/>
</dbReference>
<keyword evidence="2 11" id="KW-0723">Serine/threonine-protein kinase</keyword>
<gene>
    <name evidence="11" type="ORF">OIE82_35655</name>
</gene>
<feature type="compositionally biased region" description="Low complexity" evidence="8">
    <location>
        <begin position="311"/>
        <end position="327"/>
    </location>
</feature>
<feature type="transmembrane region" description="Helical" evidence="9">
    <location>
        <begin position="479"/>
        <end position="501"/>
    </location>
</feature>
<keyword evidence="6 7" id="KW-0067">ATP-binding</keyword>
<evidence type="ECO:0000256" key="1">
    <source>
        <dbReference type="ARBA" id="ARBA00012513"/>
    </source>
</evidence>
<evidence type="ECO:0000256" key="7">
    <source>
        <dbReference type="PROSITE-ProRule" id="PRU10141"/>
    </source>
</evidence>
<feature type="region of interest" description="Disordered" evidence="8">
    <location>
        <begin position="311"/>
        <end position="331"/>
    </location>
</feature>
<dbReference type="InterPro" id="IPR036259">
    <property type="entry name" value="MFS_trans_sf"/>
</dbReference>
<keyword evidence="9" id="KW-0812">Transmembrane</keyword>
<sequence length="507" mass="52882">MGTILADRYRLLELLGTGGMGDVWRAVDERLARLVAVKVSPLTNGSGDHPALRLHREARAAARLSHPHIVTVHDHGEAVVDGQPVAYLVMELVDGQPLHHTVADGAPPVADVLDWAEQICQGLQAAHSAGVIHRDIKPANVLLTAPHGQIKICDFRIARAAEHSRTLTATGTAIGTPTYMSPEQIRGAKDIDARSDLYSLGCVLYELLAGVPPFTGAGWSLLVQHLERQPEPVVVHRGDVPAELERLVGDLLSKRPQDRPATAVDVAERLRVVRARLQEPVYAGTAAARTITAPAPARRVVPVAPTVPAASVAPARRTSRPTAPARPDTGRGAWSAGLATGLLAAAQLALFTGLPGVAQVALAATVGGLVAVCYTLEAPEPSDRPGEVRVSAVALFTALVVAAGVLLGLLVWSPAPWWAALLGGSVTGPVLVGCSSAVRSLVEHVVRRGWLHSDLASTAGLINGCVAFFLLAAESRASLVGAVAVGAGVWLTAALAVGALLPCRRPH</sequence>
<evidence type="ECO:0000256" key="9">
    <source>
        <dbReference type="SAM" id="Phobius"/>
    </source>
</evidence>
<dbReference type="GO" id="GO:0004674">
    <property type="term" value="F:protein serine/threonine kinase activity"/>
    <property type="evidence" value="ECO:0007669"/>
    <property type="project" value="UniProtKB-KW"/>
</dbReference>
<dbReference type="Gene3D" id="3.30.200.20">
    <property type="entry name" value="Phosphorylase Kinase, domain 1"/>
    <property type="match status" value="1"/>
</dbReference>
<feature type="transmembrane region" description="Helical" evidence="9">
    <location>
        <begin position="417"/>
        <end position="438"/>
    </location>
</feature>
<dbReference type="Gene3D" id="1.10.510.10">
    <property type="entry name" value="Transferase(Phosphotransferase) domain 1"/>
    <property type="match status" value="1"/>
</dbReference>
<dbReference type="InterPro" id="IPR017441">
    <property type="entry name" value="Protein_kinase_ATP_BS"/>
</dbReference>
<evidence type="ECO:0000259" key="10">
    <source>
        <dbReference type="PROSITE" id="PS50011"/>
    </source>
</evidence>
<feature type="binding site" evidence="7">
    <location>
        <position position="38"/>
    </location>
    <ligand>
        <name>ATP</name>
        <dbReference type="ChEBI" id="CHEBI:30616"/>
    </ligand>
</feature>
<evidence type="ECO:0000256" key="6">
    <source>
        <dbReference type="ARBA" id="ARBA00022840"/>
    </source>
</evidence>